<proteinExistence type="predicted"/>
<evidence type="ECO:0000256" key="1">
    <source>
        <dbReference type="ARBA" id="ARBA00004196"/>
    </source>
</evidence>
<comment type="subcellular location">
    <subcellularLocation>
        <location evidence="1">Cell envelope</location>
    </subcellularLocation>
</comment>
<gene>
    <name evidence="5" type="ORF">ACFOOQ_17910</name>
</gene>
<dbReference type="Pfam" id="PF09375">
    <property type="entry name" value="Peptidase_M75"/>
    <property type="match status" value="1"/>
</dbReference>
<evidence type="ECO:0000259" key="4">
    <source>
        <dbReference type="Pfam" id="PF09375"/>
    </source>
</evidence>
<dbReference type="Gene3D" id="1.20.1420.20">
    <property type="entry name" value="M75 peptidase, HXXE motif"/>
    <property type="match status" value="1"/>
</dbReference>
<keyword evidence="6" id="KW-1185">Reference proteome</keyword>
<name>A0ABV7VJP9_9PROT</name>
<evidence type="ECO:0000313" key="5">
    <source>
        <dbReference type="EMBL" id="MFC3677434.1"/>
    </source>
</evidence>
<evidence type="ECO:0000256" key="2">
    <source>
        <dbReference type="ARBA" id="ARBA00022729"/>
    </source>
</evidence>
<evidence type="ECO:0000313" key="6">
    <source>
        <dbReference type="Proteomes" id="UP001595711"/>
    </source>
</evidence>
<sequence length="358" mass="38886">MSRLMFSVLAAGLLASGPAMALDDATYGKMNRTAIEQHILPRYDALTGATAKLDGQAKAFCAAPTPAGLAPLRNAYNGAVDAWQDIQHVTFGPVDLFFRSQRIAFWPDARNSISKQMAELLAKQDADALSPEHLGRSSVAVQGLPALERLIFGKDADKLLSGDDAAFRCRYVQAISANLATMAAETGKDWREGAPSFQTKMLEPAKSDGLYHEPKDATLDLFKSLYTGVELIADHKLARPLGGSIDQARPHLAEAWRSQRSMRNIVINLKAAQDLYTKVFSPVVPDRDLDDAIADTFRRAFEAAQGISEPLEQAVEDKAQRGKVEALATQILALKTLLLQKLPGNIELQVGFNALDGD</sequence>
<dbReference type="Proteomes" id="UP001595711">
    <property type="component" value="Unassembled WGS sequence"/>
</dbReference>
<dbReference type="InterPro" id="IPR018976">
    <property type="entry name" value="Imelysin-like"/>
</dbReference>
<organism evidence="5 6">
    <name type="scientific">Ferrovibrio xuzhouensis</name>
    <dbReference type="NCBI Taxonomy" id="1576914"/>
    <lineage>
        <taxon>Bacteria</taxon>
        <taxon>Pseudomonadati</taxon>
        <taxon>Pseudomonadota</taxon>
        <taxon>Alphaproteobacteria</taxon>
        <taxon>Rhodospirillales</taxon>
        <taxon>Rhodospirillaceae</taxon>
        <taxon>Ferrovibrio</taxon>
    </lineage>
</organism>
<feature type="signal peptide" evidence="3">
    <location>
        <begin position="1"/>
        <end position="21"/>
    </location>
</feature>
<dbReference type="RefSeq" id="WP_379728975.1">
    <property type="nucleotide sequence ID" value="NZ_JBHRYJ010000004.1"/>
</dbReference>
<dbReference type="CDD" id="cd14659">
    <property type="entry name" value="Imelysin-like_IPPA"/>
    <property type="match status" value="1"/>
</dbReference>
<keyword evidence="2 3" id="KW-0732">Signal</keyword>
<feature type="domain" description="Imelysin-like" evidence="4">
    <location>
        <begin position="39"/>
        <end position="337"/>
    </location>
</feature>
<accession>A0ABV7VJP9</accession>
<reference evidence="6" key="1">
    <citation type="journal article" date="2019" name="Int. J. Syst. Evol. Microbiol.">
        <title>The Global Catalogue of Microorganisms (GCM) 10K type strain sequencing project: providing services to taxonomists for standard genome sequencing and annotation.</title>
        <authorList>
            <consortium name="The Broad Institute Genomics Platform"/>
            <consortium name="The Broad Institute Genome Sequencing Center for Infectious Disease"/>
            <person name="Wu L."/>
            <person name="Ma J."/>
        </authorList>
    </citation>
    <scope>NUCLEOTIDE SEQUENCE [LARGE SCALE GENOMIC DNA]</scope>
    <source>
        <strain evidence="6">KCTC 42182</strain>
    </source>
</reference>
<protein>
    <submittedName>
        <fullName evidence="5">Imelysin family protein</fullName>
    </submittedName>
</protein>
<comment type="caution">
    <text evidence="5">The sequence shown here is derived from an EMBL/GenBank/DDBJ whole genome shotgun (WGS) entry which is preliminary data.</text>
</comment>
<feature type="chain" id="PRO_5047342101" evidence="3">
    <location>
        <begin position="22"/>
        <end position="358"/>
    </location>
</feature>
<dbReference type="InterPro" id="IPR038352">
    <property type="entry name" value="Imelysin_sf"/>
</dbReference>
<evidence type="ECO:0000256" key="3">
    <source>
        <dbReference type="SAM" id="SignalP"/>
    </source>
</evidence>
<dbReference type="InterPro" id="IPR034984">
    <property type="entry name" value="Imelysin-like_IPPA"/>
</dbReference>
<dbReference type="EMBL" id="JBHRYJ010000004">
    <property type="protein sequence ID" value="MFC3677434.1"/>
    <property type="molecule type" value="Genomic_DNA"/>
</dbReference>